<organism evidence="1">
    <name type="scientific">marine sediment metagenome</name>
    <dbReference type="NCBI Taxonomy" id="412755"/>
    <lineage>
        <taxon>unclassified sequences</taxon>
        <taxon>metagenomes</taxon>
        <taxon>ecological metagenomes</taxon>
    </lineage>
</organism>
<sequence length="163" mass="17405">MNRLRNFYEGTTRAILFTCPACSSSNEIPNQPLDTRALVADGFKLVDGAWSGLCEDCKAKAGDADNAEYDAIVRAATEIGRIDAAGALSVIEIPTAEGFTHAGESHFGFWAVSRACDDASFERFRRTSEAIVGLINRDRGTHLVVNVNAEGTQAIIHGAVMGA</sequence>
<evidence type="ECO:0000313" key="1">
    <source>
        <dbReference type="EMBL" id="KKM55581.1"/>
    </source>
</evidence>
<comment type="caution">
    <text evidence="1">The sequence shown here is derived from an EMBL/GenBank/DDBJ whole genome shotgun (WGS) entry which is preliminary data.</text>
</comment>
<accession>A0A0F9L5Z7</accession>
<reference evidence="1" key="1">
    <citation type="journal article" date="2015" name="Nature">
        <title>Complex archaea that bridge the gap between prokaryotes and eukaryotes.</title>
        <authorList>
            <person name="Spang A."/>
            <person name="Saw J.H."/>
            <person name="Jorgensen S.L."/>
            <person name="Zaremba-Niedzwiedzka K."/>
            <person name="Martijn J."/>
            <person name="Lind A.E."/>
            <person name="van Eijk R."/>
            <person name="Schleper C."/>
            <person name="Guy L."/>
            <person name="Ettema T.J."/>
        </authorList>
    </citation>
    <scope>NUCLEOTIDE SEQUENCE</scope>
</reference>
<protein>
    <submittedName>
        <fullName evidence="1">Uncharacterized protein</fullName>
    </submittedName>
</protein>
<dbReference type="EMBL" id="LAZR01011884">
    <property type="protein sequence ID" value="KKM55581.1"/>
    <property type="molecule type" value="Genomic_DNA"/>
</dbReference>
<dbReference type="AlphaFoldDB" id="A0A0F9L5Z7"/>
<proteinExistence type="predicted"/>
<name>A0A0F9L5Z7_9ZZZZ</name>
<gene>
    <name evidence="1" type="ORF">LCGC14_1552580</name>
</gene>